<proteinExistence type="predicted"/>
<sequence>MVFYKLNGQMQAKAWTPLFLVLFGCLTLTLVSSHGGDRMGSSGGRRLLEDESVGSDKINIQKLCIVKSCAGNIIDTCTKYCCATMKDQPCWPKQDDCIQYCQDY</sequence>
<evidence type="ECO:0000313" key="1">
    <source>
        <dbReference type="EnsemblPlants" id="AVESA.00010b.r2.5DG0948840.1.CDS"/>
    </source>
</evidence>
<organism evidence="1 2">
    <name type="scientific">Avena sativa</name>
    <name type="common">Oat</name>
    <dbReference type="NCBI Taxonomy" id="4498"/>
    <lineage>
        <taxon>Eukaryota</taxon>
        <taxon>Viridiplantae</taxon>
        <taxon>Streptophyta</taxon>
        <taxon>Embryophyta</taxon>
        <taxon>Tracheophyta</taxon>
        <taxon>Spermatophyta</taxon>
        <taxon>Magnoliopsida</taxon>
        <taxon>Liliopsida</taxon>
        <taxon>Poales</taxon>
        <taxon>Poaceae</taxon>
        <taxon>BOP clade</taxon>
        <taxon>Pooideae</taxon>
        <taxon>Poodae</taxon>
        <taxon>Poeae</taxon>
        <taxon>Poeae Chloroplast Group 1 (Aveneae type)</taxon>
        <taxon>Aveninae</taxon>
        <taxon>Avena</taxon>
    </lineage>
</organism>
<protein>
    <submittedName>
        <fullName evidence="1">Uncharacterized protein</fullName>
    </submittedName>
</protein>
<reference evidence="1" key="1">
    <citation type="submission" date="2021-05" db="EMBL/GenBank/DDBJ databases">
        <authorList>
            <person name="Scholz U."/>
            <person name="Mascher M."/>
            <person name="Fiebig A."/>
        </authorList>
    </citation>
    <scope>NUCLEOTIDE SEQUENCE [LARGE SCALE GENOMIC DNA]</scope>
</reference>
<reference evidence="1" key="2">
    <citation type="submission" date="2025-09" db="UniProtKB">
        <authorList>
            <consortium name="EnsemblPlants"/>
        </authorList>
    </citation>
    <scope>IDENTIFICATION</scope>
</reference>
<accession>A0ACD5YBY1</accession>
<name>A0ACD5YBY1_AVESA</name>
<keyword evidence="2" id="KW-1185">Reference proteome</keyword>
<evidence type="ECO:0000313" key="2">
    <source>
        <dbReference type="Proteomes" id="UP001732700"/>
    </source>
</evidence>
<dbReference type="Proteomes" id="UP001732700">
    <property type="component" value="Chromosome 5D"/>
</dbReference>
<dbReference type="EnsemblPlants" id="AVESA.00010b.r2.5DG0948840.1">
    <property type="protein sequence ID" value="AVESA.00010b.r2.5DG0948840.1.CDS"/>
    <property type="gene ID" value="AVESA.00010b.r2.5DG0948840"/>
</dbReference>